<evidence type="ECO:0000256" key="2">
    <source>
        <dbReference type="ARBA" id="ARBA00001946"/>
    </source>
</evidence>
<evidence type="ECO:0000256" key="1">
    <source>
        <dbReference type="ARBA" id="ARBA00001936"/>
    </source>
</evidence>
<evidence type="ECO:0000256" key="13">
    <source>
        <dbReference type="HAMAP-Rule" id="MF_00782"/>
    </source>
</evidence>
<feature type="domain" description="ATP-grasp" evidence="14">
    <location>
        <begin position="523"/>
        <end position="778"/>
    </location>
</feature>
<dbReference type="HAMAP" id="MF_00782">
    <property type="entry name" value="Glut_biosynth"/>
    <property type="match status" value="1"/>
</dbReference>
<dbReference type="PROSITE" id="PS50975">
    <property type="entry name" value="ATP_GRASP"/>
    <property type="match status" value="1"/>
</dbReference>
<dbReference type="SUPFAM" id="SSF56059">
    <property type="entry name" value="Glutathione synthetase ATP-binding domain-like"/>
    <property type="match status" value="1"/>
</dbReference>
<dbReference type="KEGG" id="vpy:HZI73_14265"/>
<dbReference type="SUPFAM" id="SSF55931">
    <property type="entry name" value="Glutamine synthetase/guanido kinase"/>
    <property type="match status" value="1"/>
</dbReference>
<comment type="cofactor">
    <cofactor evidence="2">
        <name>Mg(2+)</name>
        <dbReference type="ChEBI" id="CHEBI:18420"/>
    </cofactor>
</comment>
<comment type="subunit">
    <text evidence="13">Monomer.</text>
</comment>
<dbReference type="GO" id="GO:0004357">
    <property type="term" value="F:glutamate-cysteine ligase activity"/>
    <property type="evidence" value="ECO:0007669"/>
    <property type="project" value="UniProtKB-UniRule"/>
</dbReference>
<dbReference type="UniPathway" id="UPA00142">
    <property type="reaction ID" value="UER00209"/>
</dbReference>
<keyword evidence="8 13" id="KW-0067">ATP-binding</keyword>
<dbReference type="NCBIfam" id="TIGR01435">
    <property type="entry name" value="glu_cys_lig_rel"/>
    <property type="match status" value="1"/>
</dbReference>
<dbReference type="GO" id="GO:0004363">
    <property type="term" value="F:glutathione synthase activity"/>
    <property type="evidence" value="ECO:0007669"/>
    <property type="project" value="UniProtKB-UniRule"/>
</dbReference>
<dbReference type="InterPro" id="IPR013815">
    <property type="entry name" value="ATP_grasp_subdomain_1"/>
</dbReference>
<evidence type="ECO:0000256" key="7">
    <source>
        <dbReference type="ARBA" id="ARBA00022741"/>
    </source>
</evidence>
<dbReference type="InterPro" id="IPR011761">
    <property type="entry name" value="ATP-grasp"/>
</dbReference>
<dbReference type="AlphaFoldDB" id="A0A8J8SH17"/>
<comment type="similarity">
    <text evidence="13">In the N-terminal section; belongs to the glutamate--cysteine ligase type 1 family. Type 2 subfamily.</text>
</comment>
<evidence type="ECO:0000259" key="14">
    <source>
        <dbReference type="PROSITE" id="PS50975"/>
    </source>
</evidence>
<accession>A0A8J8SH17</accession>
<evidence type="ECO:0000256" key="4">
    <source>
        <dbReference type="ARBA" id="ARBA00022598"/>
    </source>
</evidence>
<keyword evidence="4 13" id="KW-0436">Ligase</keyword>
<evidence type="ECO:0000256" key="6">
    <source>
        <dbReference type="ARBA" id="ARBA00022723"/>
    </source>
</evidence>
<dbReference type="GO" id="GO:0005829">
    <property type="term" value="C:cytosol"/>
    <property type="evidence" value="ECO:0007669"/>
    <property type="project" value="TreeGrafter"/>
</dbReference>
<comment type="catalytic activity">
    <reaction evidence="13">
        <text>gamma-L-glutamyl-L-cysteine + glycine + ATP = glutathione + ADP + phosphate + H(+)</text>
        <dbReference type="Rhea" id="RHEA:13557"/>
        <dbReference type="ChEBI" id="CHEBI:15378"/>
        <dbReference type="ChEBI" id="CHEBI:30616"/>
        <dbReference type="ChEBI" id="CHEBI:43474"/>
        <dbReference type="ChEBI" id="CHEBI:57305"/>
        <dbReference type="ChEBI" id="CHEBI:57925"/>
        <dbReference type="ChEBI" id="CHEBI:58173"/>
        <dbReference type="ChEBI" id="CHEBI:456216"/>
        <dbReference type="EC" id="6.3.2.3"/>
    </reaction>
</comment>
<keyword evidence="5 13" id="KW-0317">Glutathione biosynthesis</keyword>
<dbReference type="Gene3D" id="3.30.470.20">
    <property type="entry name" value="ATP-grasp fold, B domain"/>
    <property type="match status" value="2"/>
</dbReference>
<comment type="pathway">
    <text evidence="3 13">Sulfur metabolism; glutathione biosynthesis; glutathione from L-cysteine and L-glutamate: step 1/2.</text>
</comment>
<dbReference type="EC" id="6.3.2.2" evidence="13"/>
<keyword evidence="11 13" id="KW-0511">Multifunctional enzyme</keyword>
<dbReference type="InterPro" id="IPR013651">
    <property type="entry name" value="ATP-grasp_RimK-type"/>
</dbReference>
<dbReference type="EC" id="6.3.2.3" evidence="13"/>
<evidence type="ECO:0000256" key="11">
    <source>
        <dbReference type="ARBA" id="ARBA00023268"/>
    </source>
</evidence>
<evidence type="ECO:0000256" key="12">
    <source>
        <dbReference type="ARBA" id="ARBA00048819"/>
    </source>
</evidence>
<comment type="catalytic activity">
    <reaction evidence="12 13">
        <text>L-cysteine + L-glutamate + ATP = gamma-L-glutamyl-L-cysteine + ADP + phosphate + H(+)</text>
        <dbReference type="Rhea" id="RHEA:13285"/>
        <dbReference type="ChEBI" id="CHEBI:15378"/>
        <dbReference type="ChEBI" id="CHEBI:29985"/>
        <dbReference type="ChEBI" id="CHEBI:30616"/>
        <dbReference type="ChEBI" id="CHEBI:35235"/>
        <dbReference type="ChEBI" id="CHEBI:43474"/>
        <dbReference type="ChEBI" id="CHEBI:58173"/>
        <dbReference type="ChEBI" id="CHEBI:456216"/>
        <dbReference type="EC" id="6.3.2.2"/>
    </reaction>
</comment>
<dbReference type="PANTHER" id="PTHR38761:SF1">
    <property type="entry name" value="GLUTAMATE--CYSTEINE LIGASE"/>
    <property type="match status" value="1"/>
</dbReference>
<feature type="region of interest" description="Glutamate--cysteine ligase" evidence="13">
    <location>
        <begin position="1"/>
        <end position="357"/>
    </location>
</feature>
<dbReference type="Proteomes" id="UP000683246">
    <property type="component" value="Chromosome"/>
</dbReference>
<evidence type="ECO:0000256" key="8">
    <source>
        <dbReference type="ARBA" id="ARBA00022840"/>
    </source>
</evidence>
<dbReference type="Gene3D" id="3.30.590.20">
    <property type="match status" value="1"/>
</dbReference>
<dbReference type="GO" id="GO:0046872">
    <property type="term" value="F:metal ion binding"/>
    <property type="evidence" value="ECO:0007669"/>
    <property type="project" value="UniProtKB-KW"/>
</dbReference>
<name>A0A8J8SH17_9FIRM</name>
<dbReference type="Pfam" id="PF18419">
    <property type="entry name" value="ATP-grasp_6"/>
    <property type="match status" value="1"/>
</dbReference>
<evidence type="ECO:0000256" key="9">
    <source>
        <dbReference type="ARBA" id="ARBA00022842"/>
    </source>
</evidence>
<keyword evidence="9" id="KW-0460">Magnesium</keyword>
<keyword evidence="16" id="KW-1185">Reference proteome</keyword>
<keyword evidence="10" id="KW-0464">Manganese</keyword>
<dbReference type="Gene3D" id="3.30.1490.20">
    <property type="entry name" value="ATP-grasp fold, A domain"/>
    <property type="match status" value="1"/>
</dbReference>
<sequence>MLALNQDMIQCIQDNNIEKLLLRCQFGLEKENVRVNYSGKLATTPHPKAFGDKLMNPYITTDFSESQVEMITPTVDSLEELYHMLDTIQNVIATTLDNELLWPQSLPPILPEEEQIPIASYETNEIKIQDNANLYREYLANKYGRKKQMISGIHFNFSFKDSFLRKLYESCKKHHSYRAFKDDLYMKMTRNITKFSWFFIRLLGSSPAIDESYFDYCKKCYKGSLFDDETFKFKASIRNGRCGYKNNDNYYVNLDSLEDYIESMQHLIDAGELISSKEYYSVIRPKNSQGNLSALKEHGIEYLELRLLDINPLFKLGISMDDLYLIHLFMVFSLLLDNDTLDEQLFHEATENKHHIADYGRKKGLAFNFDGKETDVETLSMEVLDTLRAIIDLIHIKREFLHKTMDKYEAMIKDHTKIYSSILIEQIKEQGFIQFHLNKAKEYLAKSRAQRFNFLGYEDMELSTQILMLDAIKRGVTVKVLDRKENFIALSYNGNTEYIKQATKTSKDSYSTVLVMENKLVTKQVLKRAGIVVPTGAVYDNIEEAKLDYDIFQGKAIVIKPNNTNFGIGITIFKEGCSREEYEMALTLAFDKDETVLIETFMEGKEYRVFVIDDEVVGVLRRVPANVTGNGMASIRQLIEEKNQDPLRGKGYRKPLEKIKMGTPEEMFLKQQGLHFDSVLEDGQIVFLRENSNISTGGDSIDYTDVISQSLKEVAVKAAQAVGASIVGVDLMTKDIRGEAENNYGIIELNFNPAIHIHCYPYKGKNRKLGEKLLDLLGFTMK</sequence>
<comment type="cofactor">
    <cofactor evidence="1">
        <name>Mn(2+)</name>
        <dbReference type="ChEBI" id="CHEBI:29035"/>
    </cofactor>
</comment>
<dbReference type="EMBL" id="CP058649">
    <property type="protein sequence ID" value="QUI23380.1"/>
    <property type="molecule type" value="Genomic_DNA"/>
</dbReference>
<comment type="pathway">
    <text evidence="13">Sulfur metabolism; glutathione biosynthesis; glutathione from L-cysteine and L-glutamate: step 2/2.</text>
</comment>
<reference evidence="15" key="1">
    <citation type="submission" date="2020-07" db="EMBL/GenBank/DDBJ databases">
        <title>Vallitalea pronyensis genome.</title>
        <authorList>
            <person name="Postec A."/>
        </authorList>
    </citation>
    <scope>NUCLEOTIDE SEQUENCE</scope>
    <source>
        <strain evidence="15">FatNI3</strain>
    </source>
</reference>
<keyword evidence="6" id="KW-0479">Metal-binding</keyword>
<dbReference type="InterPro" id="IPR007370">
    <property type="entry name" value="Glu_cys_ligase"/>
</dbReference>
<dbReference type="InterPro" id="IPR014746">
    <property type="entry name" value="Gln_synth/guanido_kin_cat_dom"/>
</dbReference>
<gene>
    <name evidence="13 15" type="primary">gshAB</name>
    <name evidence="13" type="synonym">gshF</name>
    <name evidence="15" type="ORF">HZI73_14265</name>
</gene>
<dbReference type="InterPro" id="IPR006334">
    <property type="entry name" value="Glut_cys_ligase"/>
</dbReference>
<keyword evidence="7 13" id="KW-0547">Nucleotide-binding</keyword>
<dbReference type="Pfam" id="PF08443">
    <property type="entry name" value="RimK"/>
    <property type="match status" value="2"/>
</dbReference>
<dbReference type="NCBIfam" id="NF002688">
    <property type="entry name" value="PRK02471.1"/>
    <property type="match status" value="1"/>
</dbReference>
<dbReference type="InterPro" id="IPR006335">
    <property type="entry name" value="Glut_biosynth"/>
</dbReference>
<evidence type="ECO:0000313" key="15">
    <source>
        <dbReference type="EMBL" id="QUI23380.1"/>
    </source>
</evidence>
<dbReference type="PANTHER" id="PTHR38761">
    <property type="entry name" value="GLUTAMATE--CYSTEINE LIGASE"/>
    <property type="match status" value="1"/>
</dbReference>
<evidence type="ECO:0000256" key="5">
    <source>
        <dbReference type="ARBA" id="ARBA00022684"/>
    </source>
</evidence>
<evidence type="ECO:0000256" key="10">
    <source>
        <dbReference type="ARBA" id="ARBA00023211"/>
    </source>
</evidence>
<evidence type="ECO:0000313" key="16">
    <source>
        <dbReference type="Proteomes" id="UP000683246"/>
    </source>
</evidence>
<comment type="function">
    <text evidence="13">Synthesizes glutathione from L-glutamate and L-cysteine via gamma-L-glutamyl-L-cysteine.</text>
</comment>
<organism evidence="15 16">
    <name type="scientific">Vallitalea pronyensis</name>
    <dbReference type="NCBI Taxonomy" id="1348613"/>
    <lineage>
        <taxon>Bacteria</taxon>
        <taxon>Bacillati</taxon>
        <taxon>Bacillota</taxon>
        <taxon>Clostridia</taxon>
        <taxon>Lachnospirales</taxon>
        <taxon>Vallitaleaceae</taxon>
        <taxon>Vallitalea</taxon>
    </lineage>
</organism>
<dbReference type="Pfam" id="PF04262">
    <property type="entry name" value="Glu_cys_ligase"/>
    <property type="match status" value="2"/>
</dbReference>
<dbReference type="GO" id="GO:0005524">
    <property type="term" value="F:ATP binding"/>
    <property type="evidence" value="ECO:0007669"/>
    <property type="project" value="UniProtKB-UniRule"/>
</dbReference>
<dbReference type="RefSeq" id="WP_212694064.1">
    <property type="nucleotide sequence ID" value="NZ_CP058649.1"/>
</dbReference>
<protein>
    <recommendedName>
        <fullName evidence="13">Glutathione biosynthesis bifunctional protein GshAB</fullName>
    </recommendedName>
    <alternativeName>
        <fullName evidence="13">Gamma-GCS-GS</fullName>
        <shortName evidence="13">GCS-GS</shortName>
    </alternativeName>
    <domain>
        <recommendedName>
            <fullName evidence="13">Glutamate--cysteine ligase</fullName>
            <ecNumber evidence="13">6.3.2.2</ecNumber>
        </recommendedName>
        <alternativeName>
            <fullName evidence="13">Gamma-ECS</fullName>
            <shortName evidence="13">GCS</shortName>
        </alternativeName>
        <alternativeName>
            <fullName evidence="13">Gamma-glutamylcysteine synthetase</fullName>
        </alternativeName>
    </domain>
    <domain>
        <recommendedName>
            <fullName evidence="13">Glutathione synthetase</fullName>
            <ecNumber evidence="13">6.3.2.3</ecNumber>
        </recommendedName>
        <alternativeName>
            <fullName evidence="13">GSH synthetase</fullName>
            <shortName evidence="13">GS</shortName>
            <shortName evidence="13">GSH-S</shortName>
            <shortName evidence="13">GSHase</shortName>
        </alternativeName>
        <alternativeName>
            <fullName evidence="13">Glutathione synthase</fullName>
        </alternativeName>
    </domain>
</protein>
<proteinExistence type="inferred from homology"/>
<evidence type="ECO:0000256" key="3">
    <source>
        <dbReference type="ARBA" id="ARBA00005006"/>
    </source>
</evidence>
<dbReference type="InterPro" id="IPR040657">
    <property type="entry name" value="GshAB_ATP-grasp"/>
</dbReference>